<dbReference type="InterPro" id="IPR000887">
    <property type="entry name" value="Aldlse_KDPG_KHG"/>
</dbReference>
<dbReference type="SUPFAM" id="SSF51569">
    <property type="entry name" value="Aldolase"/>
    <property type="match status" value="1"/>
</dbReference>
<dbReference type="Gene3D" id="3.20.20.70">
    <property type="entry name" value="Aldolase class I"/>
    <property type="match status" value="1"/>
</dbReference>
<keyword evidence="5" id="KW-0119">Carbohydrate metabolism</keyword>
<comment type="subunit">
    <text evidence="3">Homotrimer.</text>
</comment>
<evidence type="ECO:0000313" key="7">
    <source>
        <dbReference type="Proteomes" id="UP000236214"/>
    </source>
</evidence>
<dbReference type="EMBL" id="BDEC01000006">
    <property type="protein sequence ID" value="GBD67384.1"/>
    <property type="molecule type" value="Genomic_DNA"/>
</dbReference>
<comment type="caution">
    <text evidence="6">The sequence shown here is derived from an EMBL/GenBank/DDBJ whole genome shotgun (WGS) entry which is preliminary data.</text>
</comment>
<protein>
    <submittedName>
        <fullName evidence="6">Putative 2-dehydro-3-deoxy-6-phosphogalactonate aldolase</fullName>
    </submittedName>
</protein>
<evidence type="ECO:0000256" key="5">
    <source>
        <dbReference type="ARBA" id="ARBA00023277"/>
    </source>
</evidence>
<dbReference type="CDD" id="cd00452">
    <property type="entry name" value="KDPG_aldolase"/>
    <property type="match status" value="1"/>
</dbReference>
<evidence type="ECO:0000256" key="2">
    <source>
        <dbReference type="ARBA" id="ARBA00006906"/>
    </source>
</evidence>
<evidence type="ECO:0000256" key="3">
    <source>
        <dbReference type="ARBA" id="ARBA00011233"/>
    </source>
</evidence>
<proteinExistence type="inferred from homology"/>
<evidence type="ECO:0000256" key="4">
    <source>
        <dbReference type="ARBA" id="ARBA00023239"/>
    </source>
</evidence>
<accession>A0A2H6CQY2</accession>
<comment type="similarity">
    <text evidence="2">Belongs to the KHG/KDPG aldolase family.</text>
</comment>
<comment type="pathway">
    <text evidence="1">Carbohydrate acid metabolism.</text>
</comment>
<dbReference type="PANTHER" id="PTHR30246">
    <property type="entry name" value="2-KETO-3-DEOXY-6-PHOSPHOGLUCONATE ALDOLASE"/>
    <property type="match status" value="1"/>
</dbReference>
<dbReference type="AlphaFoldDB" id="A0A2H6CQY2"/>
<sequence length="225" mass="24578">MEEQMTNLVKEYIEKNKIIAIVRGTYGKELINLVSALEKGGIKLVEVTFDQSDPECLMKTSEAITILVEKFAGKMKIGAGTVLNEEQVETAHRAGAEYIISPNTNQQVIKKTKELKLVSIPGALTPSEILEAHEMGADFVKIFPAGAHDLKYIKDIRGPINHIKILATAGVTPDNLEDYLNVGFSGAGISGYLTDKKLITAGKFEMLTEHAKELMAIASDFDKGK</sequence>
<dbReference type="GO" id="GO:0016829">
    <property type="term" value="F:lyase activity"/>
    <property type="evidence" value="ECO:0007669"/>
    <property type="project" value="UniProtKB-KW"/>
</dbReference>
<dbReference type="Proteomes" id="UP000236214">
    <property type="component" value="Unassembled WGS sequence"/>
</dbReference>
<keyword evidence="4" id="KW-0456">Lyase</keyword>
<dbReference type="Pfam" id="PF01081">
    <property type="entry name" value="Aldolase"/>
    <property type="match status" value="1"/>
</dbReference>
<organism evidence="6 7">
    <name type="scientific">Tetragenococcus halophilus subsp. halophilus</name>
    <dbReference type="NCBI Taxonomy" id="1513897"/>
    <lineage>
        <taxon>Bacteria</taxon>
        <taxon>Bacillati</taxon>
        <taxon>Bacillota</taxon>
        <taxon>Bacilli</taxon>
        <taxon>Lactobacillales</taxon>
        <taxon>Enterococcaceae</taxon>
        <taxon>Tetragenococcus</taxon>
    </lineage>
</organism>
<name>A0A2H6CQY2_TETHA</name>
<evidence type="ECO:0000256" key="1">
    <source>
        <dbReference type="ARBA" id="ARBA00004761"/>
    </source>
</evidence>
<evidence type="ECO:0000313" key="6">
    <source>
        <dbReference type="EMBL" id="GBD67384.1"/>
    </source>
</evidence>
<dbReference type="PANTHER" id="PTHR30246:SF1">
    <property type="entry name" value="2-DEHYDRO-3-DEOXY-6-PHOSPHOGALACTONATE ALDOLASE-RELATED"/>
    <property type="match status" value="1"/>
</dbReference>
<dbReference type="InterPro" id="IPR013785">
    <property type="entry name" value="Aldolase_TIM"/>
</dbReference>
<dbReference type="NCBIfam" id="TIGR01182">
    <property type="entry name" value="eda"/>
    <property type="match status" value="1"/>
</dbReference>
<keyword evidence="7" id="KW-1185">Reference proteome</keyword>
<reference evidence="6 7" key="1">
    <citation type="submission" date="2016-05" db="EMBL/GenBank/DDBJ databases">
        <title>Whole genome sequencing of Tetragenococcus halophilus subsp. halophilus NISL 7118.</title>
        <authorList>
            <person name="Shiwa Y."/>
            <person name="Nishimura I."/>
            <person name="Yoshikawa H."/>
            <person name="Koyama Y."/>
            <person name="Oguma T."/>
        </authorList>
    </citation>
    <scope>NUCLEOTIDE SEQUENCE [LARGE SCALE GENOMIC DNA]</scope>
    <source>
        <strain evidence="6 7">NISL 7118</strain>
    </source>
</reference>
<gene>
    <name evidence="6" type="ORF">TEHN7118_0190</name>
</gene>